<protein>
    <submittedName>
        <fullName evidence="1">Uncharacterized protein</fullName>
    </submittedName>
</protein>
<dbReference type="Proteomes" id="UP000050509">
    <property type="component" value="Unassembled WGS sequence"/>
</dbReference>
<proteinExistence type="predicted"/>
<sequence length="642" mass="72073">MDNPFMKRATEFLRDEEAFLALVSPEPVRYFLHQPGASGVLYDRLVLIQGTPGSGKTTLARLFTYPAVATLLRNSSMSTYQPLVHALRECGGLTDRNPSVVGCRLPLETDYRDFWEFPYSDELKMGLMMALVQARAVLGWFRNLMQAGVDLSRVSIVPRADADAATAAIGGVIASDIMERARSVERSIYDIIGALVAPELSQLPIAATSAYRPFDVIDHIHIVNVNPDTPSILSLRPLVMLDDAHTLHPAQFRGLIRWLTRRELRVARWVLTRFDVFHPRESLTTISDEQATAIELPGITATRDTVDIRLQSGVTDRTEQRQAFRRMAKDMSGRYLRQMSLFSSRNLSQLTDLLSTESEPLAPTKLHYLEASISNLQHQLHITDSRCATLLATVDAYRFGKQQIPDDVRLAMLAILLHRYAKRTAQRHMFEEDPDPAKPIEADSTVYNAARLHLLHQHDRPYYVGIDAVCDASSENAEQFLRLAAILVAEASTQLIRGRSPSLNARTQNLLLRQRAGEILDVWDFPQCKLVRHLVGGIATQCLSTSLEPNAWLGSGANAYGIRQLEFDELPEKYPQLAQVLHYAIAYNAVTLIPHYQCKDQEWCLLELGGMVILHHGLTLFRGGFLEGTAKELLRMLQGETQ</sequence>
<comment type="caution">
    <text evidence="1">The sequence shown here is derived from an EMBL/GenBank/DDBJ whole genome shotgun (WGS) entry which is preliminary data.</text>
</comment>
<name>A0A0P9FDT7_9CHLR</name>
<gene>
    <name evidence="1" type="ORF">SE17_00730</name>
</gene>
<dbReference type="EMBL" id="LJCR01000006">
    <property type="protein sequence ID" value="KPV54935.1"/>
    <property type="molecule type" value="Genomic_DNA"/>
</dbReference>
<evidence type="ECO:0000313" key="2">
    <source>
        <dbReference type="Proteomes" id="UP000050509"/>
    </source>
</evidence>
<accession>A0A0P9FDT7</accession>
<evidence type="ECO:0000313" key="1">
    <source>
        <dbReference type="EMBL" id="KPV54935.1"/>
    </source>
</evidence>
<keyword evidence="2" id="KW-1185">Reference proteome</keyword>
<dbReference type="AlphaFoldDB" id="A0A0P9FDT7"/>
<organism evidence="1 2">
    <name type="scientific">Kouleothrix aurantiaca</name>
    <dbReference type="NCBI Taxonomy" id="186479"/>
    <lineage>
        <taxon>Bacteria</taxon>
        <taxon>Bacillati</taxon>
        <taxon>Chloroflexota</taxon>
        <taxon>Chloroflexia</taxon>
        <taxon>Chloroflexales</taxon>
        <taxon>Roseiflexineae</taxon>
        <taxon>Roseiflexaceae</taxon>
        <taxon>Kouleothrix</taxon>
    </lineage>
</organism>
<reference evidence="1 2" key="1">
    <citation type="submission" date="2015-09" db="EMBL/GenBank/DDBJ databases">
        <title>Draft genome sequence of Kouleothrix aurantiaca JCM 19913.</title>
        <authorList>
            <person name="Hemp J."/>
        </authorList>
    </citation>
    <scope>NUCLEOTIDE SEQUENCE [LARGE SCALE GENOMIC DNA]</scope>
    <source>
        <strain evidence="1 2">COM-B</strain>
    </source>
</reference>
<dbReference type="PATRIC" id="fig|186479.3.peg.9246"/>